<dbReference type="Proteomes" id="UP000004477">
    <property type="component" value="Unassembled WGS sequence"/>
</dbReference>
<evidence type="ECO:0000313" key="2">
    <source>
        <dbReference type="Proteomes" id="UP000004477"/>
    </source>
</evidence>
<keyword evidence="2" id="KW-1185">Reference proteome</keyword>
<dbReference type="AlphaFoldDB" id="D1PFI2"/>
<protein>
    <submittedName>
        <fullName evidence="1">Uncharacterized protein</fullName>
    </submittedName>
</protein>
<accession>D1PFI2</accession>
<organism evidence="1 2">
    <name type="scientific">Segatella copri DSM 18205</name>
    <dbReference type="NCBI Taxonomy" id="537011"/>
    <lineage>
        <taxon>Bacteria</taxon>
        <taxon>Pseudomonadati</taxon>
        <taxon>Bacteroidota</taxon>
        <taxon>Bacteroidia</taxon>
        <taxon>Bacteroidales</taxon>
        <taxon>Prevotellaceae</taxon>
        <taxon>Segatella</taxon>
    </lineage>
</organism>
<dbReference type="EMBL" id="ACBX02000035">
    <property type="protein sequence ID" value="EFB34555.1"/>
    <property type="molecule type" value="Genomic_DNA"/>
</dbReference>
<comment type="caution">
    <text evidence="1">The sequence shown here is derived from an EMBL/GenBank/DDBJ whole genome shotgun (WGS) entry which is preliminary data.</text>
</comment>
<name>D1PFI2_9BACT</name>
<gene>
    <name evidence="1" type="ORF">PREVCOP_05989</name>
</gene>
<dbReference type="HOGENOM" id="CLU_2668002_0_0_10"/>
<sequence>MPPFVSTAPSNKHESVKTINVQVARSLRNAKRIKRKRLLSGKNKSSSHKRAAKTTFTVMQRGNQTKIKHFRTHSL</sequence>
<dbReference type="PaxDb" id="537011-PREVCOP_05989"/>
<proteinExistence type="predicted"/>
<reference evidence="1" key="1">
    <citation type="submission" date="2009-11" db="EMBL/GenBank/DDBJ databases">
        <authorList>
            <person name="Weinstock G."/>
            <person name="Sodergren E."/>
            <person name="Clifton S."/>
            <person name="Fulton L."/>
            <person name="Fulton B."/>
            <person name="Courtney L."/>
            <person name="Fronick C."/>
            <person name="Harrison M."/>
            <person name="Strong C."/>
            <person name="Farmer C."/>
            <person name="Delahaunty K."/>
            <person name="Markovic C."/>
            <person name="Hall O."/>
            <person name="Minx P."/>
            <person name="Tomlinson C."/>
            <person name="Mitreva M."/>
            <person name="Nelson J."/>
            <person name="Hou S."/>
            <person name="Wollam A."/>
            <person name="Pepin K.H."/>
            <person name="Johnson M."/>
            <person name="Bhonagiri V."/>
            <person name="Nash W.E."/>
            <person name="Warren W."/>
            <person name="Chinwalla A."/>
            <person name="Mardis E.R."/>
            <person name="Wilson R.K."/>
        </authorList>
    </citation>
    <scope>NUCLEOTIDE SEQUENCE [LARGE SCALE GENOMIC DNA]</scope>
    <source>
        <strain evidence="1">DSM 18205</strain>
    </source>
</reference>
<evidence type="ECO:0000313" key="1">
    <source>
        <dbReference type="EMBL" id="EFB34555.1"/>
    </source>
</evidence>
<dbReference type="STRING" id="537011.PREVCOP_05989"/>